<organism evidence="4 5">
    <name type="scientific">Caenorhabditis nigoni</name>
    <dbReference type="NCBI Taxonomy" id="1611254"/>
    <lineage>
        <taxon>Eukaryota</taxon>
        <taxon>Metazoa</taxon>
        <taxon>Ecdysozoa</taxon>
        <taxon>Nematoda</taxon>
        <taxon>Chromadorea</taxon>
        <taxon>Rhabditida</taxon>
        <taxon>Rhabditina</taxon>
        <taxon>Rhabditomorpha</taxon>
        <taxon>Rhabditoidea</taxon>
        <taxon>Rhabditidae</taxon>
        <taxon>Peloderinae</taxon>
        <taxon>Caenorhabditis</taxon>
    </lineage>
</organism>
<gene>
    <name evidence="4" type="primary">Cnig_chr_II.g7715</name>
    <name evidence="4" type="ORF">B9Z55_007715</name>
</gene>
<sequence length="785" mass="90445">MATNEEVEQGVRIEQEHTVIIGNNQIIETVTAGTGKVTGRDAATNTDLLIEIREENQQKLDELSNRLKSIEASISKILKSNEDPQKSKAGSKKESIDESIAHSSNTVNVTSKTIKRFQLNHVFEDVANFNENEKYYSEWEEHYNVKWRMSVLHSNDHLLFLVYCDPIAPRDKWSIGTKLEFKVVGGNRKVITRTWDFCYGTHRYFGFKKFQDWKEMKKFYLVDGNLTVEASVTIVETTGLGKEKIRVFDESQKDVSDVILVVRDTKFYVSKMFLASQSSVFKALLLGNFSESKQSEVTLNGIDPDDFHYFLEVLYGESAIDDSNVDDIALLADMYDTPMVLRRCEEFLLKESKETVEVKLEIATQYNLENLREKCRSQIRATVVPKNISESMATNEEVEQGVRIEQEHTVMLDNNQLLETVQKAVAAGNADLSAEIDKGNQQKFDELSHRLQSIEAYISKLSKSNEAENTKKDSKKEPIDESKLTNNNTTNAASKTVKSFQLNHVFKDVANFNENEKYYSEWEEHYNVKWRMSVLHSNDHLLFLVYCDPIAPSDKWSIQTELEFKVVGGNRKVIIRTWDFCYGTHRYFGFKKFQDWKEMKKFYLVDGNLTVEASVTITETTGLGKEKLRKFDESQQDISDCILVVRDTKFYVSKTFLASQSSVFKALLFGNFRESEQSEITLNGIDPDDFHYFLEVLYGESAIDDINVEDVALLADMYDAQTAVRKCEEFLQEKSKKTVEMKMEIATQYNLENLKEWCKSQITTAVVLEKRKVTKKNPLRKLLCF</sequence>
<evidence type="ECO:0000256" key="2">
    <source>
        <dbReference type="SAM" id="MobiDB-lite"/>
    </source>
</evidence>
<feature type="compositionally biased region" description="Basic and acidic residues" evidence="2">
    <location>
        <begin position="464"/>
        <end position="483"/>
    </location>
</feature>
<dbReference type="InterPro" id="IPR002083">
    <property type="entry name" value="MATH/TRAF_dom"/>
</dbReference>
<dbReference type="InterPro" id="IPR008974">
    <property type="entry name" value="TRAF-like"/>
</dbReference>
<name>A0A2G5VAX1_9PELO</name>
<protein>
    <recommendedName>
        <fullName evidence="3">BTB domain-containing protein</fullName>
    </recommendedName>
</protein>
<dbReference type="Pfam" id="PF00917">
    <property type="entry name" value="MATH"/>
    <property type="match status" value="2"/>
</dbReference>
<comment type="caution">
    <text evidence="4">The sequence shown here is derived from an EMBL/GenBank/DDBJ whole genome shotgun (WGS) entry which is preliminary data.</text>
</comment>
<evidence type="ECO:0000256" key="1">
    <source>
        <dbReference type="SAM" id="Coils"/>
    </source>
</evidence>
<evidence type="ECO:0000313" key="4">
    <source>
        <dbReference type="EMBL" id="PIC48918.1"/>
    </source>
</evidence>
<dbReference type="Proteomes" id="UP000230233">
    <property type="component" value="Chromosome II"/>
</dbReference>
<dbReference type="SMART" id="SM00225">
    <property type="entry name" value="BTB"/>
    <property type="match status" value="2"/>
</dbReference>
<evidence type="ECO:0000313" key="5">
    <source>
        <dbReference type="Proteomes" id="UP000230233"/>
    </source>
</evidence>
<feature type="region of interest" description="Disordered" evidence="2">
    <location>
        <begin position="464"/>
        <end position="490"/>
    </location>
</feature>
<evidence type="ECO:0000259" key="3">
    <source>
        <dbReference type="PROSITE" id="PS50097"/>
    </source>
</evidence>
<dbReference type="Pfam" id="PF00651">
    <property type="entry name" value="BTB"/>
    <property type="match status" value="2"/>
</dbReference>
<keyword evidence="1" id="KW-0175">Coiled coil</keyword>
<dbReference type="PANTHER" id="PTHR22743:SF165">
    <property type="entry name" value="BTB AND MATH DOMAIN CONTAINING-RELATED"/>
    <property type="match status" value="1"/>
</dbReference>
<feature type="coiled-coil region" evidence="1">
    <location>
        <begin position="53"/>
        <end position="80"/>
    </location>
</feature>
<dbReference type="SUPFAM" id="SSF49599">
    <property type="entry name" value="TRAF domain-like"/>
    <property type="match status" value="2"/>
</dbReference>
<dbReference type="SUPFAM" id="SSF54695">
    <property type="entry name" value="POZ domain"/>
    <property type="match status" value="2"/>
</dbReference>
<dbReference type="EMBL" id="PDUG01000002">
    <property type="protein sequence ID" value="PIC48918.1"/>
    <property type="molecule type" value="Genomic_DNA"/>
</dbReference>
<feature type="domain" description="BTB" evidence="3">
    <location>
        <begin position="639"/>
        <end position="698"/>
    </location>
</feature>
<dbReference type="InterPro" id="IPR000210">
    <property type="entry name" value="BTB/POZ_dom"/>
</dbReference>
<dbReference type="PANTHER" id="PTHR22743">
    <property type="entry name" value="MEPRIN/TRAF-LIKE MATH FAMILY-C.ELEGANS"/>
    <property type="match status" value="1"/>
</dbReference>
<reference evidence="5" key="1">
    <citation type="submission" date="2017-10" db="EMBL/GenBank/DDBJ databases">
        <title>Rapid genome shrinkage in a self-fertile nematode reveals novel sperm competition proteins.</title>
        <authorList>
            <person name="Yin D."/>
            <person name="Schwarz E.M."/>
            <person name="Thomas C.G."/>
            <person name="Felde R.L."/>
            <person name="Korf I.F."/>
            <person name="Cutter A.D."/>
            <person name="Schartner C.M."/>
            <person name="Ralston E.J."/>
            <person name="Meyer B.J."/>
            <person name="Haag E.S."/>
        </authorList>
    </citation>
    <scope>NUCLEOTIDE SEQUENCE [LARGE SCALE GENOMIC DNA]</scope>
    <source>
        <strain evidence="5">JU1422</strain>
    </source>
</reference>
<keyword evidence="5" id="KW-1185">Reference proteome</keyword>
<dbReference type="CDD" id="cd18186">
    <property type="entry name" value="BTB_POZ_ZBTB_KLHL-like"/>
    <property type="match status" value="2"/>
</dbReference>
<proteinExistence type="predicted"/>
<dbReference type="InterPro" id="IPR052664">
    <property type="entry name" value="BTB-MATH_domain_protein"/>
</dbReference>
<dbReference type="PROSITE" id="PS50097">
    <property type="entry name" value="BTB"/>
    <property type="match status" value="2"/>
</dbReference>
<dbReference type="Gene3D" id="3.30.710.10">
    <property type="entry name" value="Potassium Channel Kv1.1, Chain A"/>
    <property type="match status" value="2"/>
</dbReference>
<dbReference type="Gene3D" id="2.60.210.10">
    <property type="entry name" value="Apoptosis, Tumor Necrosis Factor Receptor Associated Protein 2, Chain A"/>
    <property type="match status" value="2"/>
</dbReference>
<dbReference type="SMART" id="SM00061">
    <property type="entry name" value="MATH"/>
    <property type="match status" value="2"/>
</dbReference>
<feature type="domain" description="BTB" evidence="3">
    <location>
        <begin position="256"/>
        <end position="315"/>
    </location>
</feature>
<dbReference type="STRING" id="1611254.A0A2G5VAX1"/>
<dbReference type="AlphaFoldDB" id="A0A2G5VAX1"/>
<dbReference type="CDD" id="cd00121">
    <property type="entry name" value="MATH"/>
    <property type="match status" value="2"/>
</dbReference>
<dbReference type="InterPro" id="IPR011333">
    <property type="entry name" value="SKP1/BTB/POZ_sf"/>
</dbReference>
<accession>A0A2G5VAX1</accession>